<feature type="compositionally biased region" description="Gly residues" evidence="1">
    <location>
        <begin position="151"/>
        <end position="173"/>
    </location>
</feature>
<feature type="compositionally biased region" description="Gly residues" evidence="1">
    <location>
        <begin position="263"/>
        <end position="273"/>
    </location>
</feature>
<protein>
    <submittedName>
        <fullName evidence="3">Uncharacterized protein</fullName>
    </submittedName>
</protein>
<evidence type="ECO:0000313" key="3">
    <source>
        <dbReference type="EMBL" id="CAE0148001.1"/>
    </source>
</evidence>
<feature type="transmembrane region" description="Helical" evidence="2">
    <location>
        <begin position="201"/>
        <end position="220"/>
    </location>
</feature>
<organism evidence="3">
    <name type="scientific">Haptolina ericina</name>
    <dbReference type="NCBI Taxonomy" id="156174"/>
    <lineage>
        <taxon>Eukaryota</taxon>
        <taxon>Haptista</taxon>
        <taxon>Haptophyta</taxon>
        <taxon>Prymnesiophyceae</taxon>
        <taxon>Prymnesiales</taxon>
        <taxon>Prymnesiaceae</taxon>
        <taxon>Haptolina</taxon>
    </lineage>
</organism>
<reference evidence="3" key="1">
    <citation type="submission" date="2021-01" db="EMBL/GenBank/DDBJ databases">
        <authorList>
            <person name="Corre E."/>
            <person name="Pelletier E."/>
            <person name="Niang G."/>
            <person name="Scheremetjew M."/>
            <person name="Finn R."/>
            <person name="Kale V."/>
            <person name="Holt S."/>
            <person name="Cochrane G."/>
            <person name="Meng A."/>
            <person name="Brown T."/>
            <person name="Cohen L."/>
        </authorList>
    </citation>
    <scope>NUCLEOTIDE SEQUENCE</scope>
    <source>
        <strain evidence="3">CCMP281</strain>
    </source>
</reference>
<feature type="region of interest" description="Disordered" evidence="1">
    <location>
        <begin position="254"/>
        <end position="397"/>
    </location>
</feature>
<gene>
    <name evidence="3" type="ORF">HERI1096_LOCUS37146</name>
</gene>
<evidence type="ECO:0000256" key="2">
    <source>
        <dbReference type="SAM" id="Phobius"/>
    </source>
</evidence>
<name>A0A7S3FJX0_9EUKA</name>
<feature type="compositionally biased region" description="Basic residues" evidence="1">
    <location>
        <begin position="274"/>
        <end position="287"/>
    </location>
</feature>
<keyword evidence="2" id="KW-0472">Membrane</keyword>
<sequence length="397" mass="41234">MESDDFPENTEQVWQEHFLFLRKSAEARQSSAIIINLGGPFESSPRDMAWQLWAIRYCMQHGLSVFYDGLNPRSGVAGDAPTAAAADANAPAWRGGKPVIKNNTGGLMMPDWSTPRTGKLHLLAQLSATPLTDVIGDTSHSHSSSSAHAGRPGGGAGGGTGAVAGRPGGGAAGGVAPRPATQQAVYVPVEEEIPDTGMPEVSGTTVLVGVLVVFLVLRVLGIFKHLRAFLNGVVPAGLQSIVFPLLGIPVGDDPSTPTTTASGEGGAKGGGAKGAKKGKKEKGKKASGGKEVVPLADDESIIGDSEDDEEKAEQALLTDKAAAKKAKKGKVSKPLPSDEHPSPEYSDEGSCDGHSNGKASAKGMKPTSSTGRFEFNPIDEEAEEARKQAIKRREGEM</sequence>
<keyword evidence="2" id="KW-0812">Transmembrane</keyword>
<feature type="compositionally biased region" description="Basic and acidic residues" evidence="1">
    <location>
        <begin position="384"/>
        <end position="397"/>
    </location>
</feature>
<dbReference type="AlphaFoldDB" id="A0A7S3FJX0"/>
<dbReference type="EMBL" id="HBHX01067170">
    <property type="protein sequence ID" value="CAE0148001.1"/>
    <property type="molecule type" value="Transcribed_RNA"/>
</dbReference>
<evidence type="ECO:0000256" key="1">
    <source>
        <dbReference type="SAM" id="MobiDB-lite"/>
    </source>
</evidence>
<accession>A0A7S3FJX0</accession>
<feature type="region of interest" description="Disordered" evidence="1">
    <location>
        <begin position="134"/>
        <end position="179"/>
    </location>
</feature>
<keyword evidence="2" id="KW-1133">Transmembrane helix</keyword>
<dbReference type="Gene3D" id="3.20.20.80">
    <property type="entry name" value="Glycosidases"/>
    <property type="match status" value="1"/>
</dbReference>
<feature type="compositionally biased region" description="Acidic residues" evidence="1">
    <location>
        <begin position="296"/>
        <end position="311"/>
    </location>
</feature>
<proteinExistence type="predicted"/>
<feature type="compositionally biased region" description="Low complexity" evidence="1">
    <location>
        <begin position="141"/>
        <end position="150"/>
    </location>
</feature>